<evidence type="ECO:0000259" key="5">
    <source>
        <dbReference type="PROSITE" id="PS50097"/>
    </source>
</evidence>
<dbReference type="Pfam" id="PF00651">
    <property type="entry name" value="BTB"/>
    <property type="match status" value="1"/>
</dbReference>
<dbReference type="PANTHER" id="PTHR45632">
    <property type="entry name" value="LD33804P"/>
    <property type="match status" value="1"/>
</dbReference>
<evidence type="ECO:0000256" key="4">
    <source>
        <dbReference type="ARBA" id="ARBA00043912"/>
    </source>
</evidence>
<dbReference type="SUPFAM" id="SSF117281">
    <property type="entry name" value="Kelch motif"/>
    <property type="match status" value="1"/>
</dbReference>
<keyword evidence="3" id="KW-0677">Repeat</keyword>
<dbReference type="InterPro" id="IPR017096">
    <property type="entry name" value="BTB-kelch_protein"/>
</dbReference>
<keyword evidence="2" id="KW-0880">Kelch repeat</keyword>
<dbReference type="InterPro" id="IPR015915">
    <property type="entry name" value="Kelch-typ_b-propeller"/>
</dbReference>
<sequence length="589" mass="65180">MLLSSMTRSGSHSLKGISVDVPSHTTTLLGGLSHLRSNGLLLDVTLSAEGEHFQAHRLLLAACSDYFRAMFTDEMRERQQQHIELHAVSAVGLHSVLTYIYTGVLSLDLSTIQDVLSAAAHLQLPAVQEACAIYLQNQLDLENCVDVASIAETYSLCQLRTRAYAAMCSQLREFSSTAEFQRLSSSQLVQLLRSDHPVNCSEGEVATAVARWLSHCPSRSAHARHLLYHINWSEVPQQVLHSLALPCPLPHNPDPQLHPQPPKGLLNTRGLELAFVKVGGFSISGITNEITYRLSPSQGWHHLTTIPHVEQCNFGTAVLDNQLYVVGGCFNQSLQENIHPFGFRYSPQTDKWSTISPMLRERCRFTLTVLGEKLYAVGGEAEDGADASMECEMYKPGSDSWHQLSSHPANSRAQHSAVALDGKLFVLGGIDLAHDFSLSSCWVLNTSSGSWSSIADMIMPRADHSSFVYAGEIYVCGGWNEDETGNNRRLVSTLECYNPSSDSWRVVTSIPTPRYHAGIVVIGDGMFVMGGFHSDATFDRASGIIECYDLEREEWHSEKAYPRDIWEHTCVALHVPRCREDVEVMISVA</sequence>
<dbReference type="AlphaFoldDB" id="A0A6A7G162"/>
<dbReference type="InterPro" id="IPR011705">
    <property type="entry name" value="BACK"/>
</dbReference>
<dbReference type="GO" id="GO:0016567">
    <property type="term" value="P:protein ubiquitination"/>
    <property type="evidence" value="ECO:0007669"/>
    <property type="project" value="UniProtKB-UniPathway"/>
</dbReference>
<dbReference type="SMART" id="SM00225">
    <property type="entry name" value="BTB"/>
    <property type="match status" value="1"/>
</dbReference>
<dbReference type="InterPro" id="IPR000210">
    <property type="entry name" value="BTB/POZ_dom"/>
</dbReference>
<evidence type="ECO:0000313" key="6">
    <source>
        <dbReference type="EMBL" id="LAC24052.1"/>
    </source>
</evidence>
<accession>A0A6A7G162</accession>
<dbReference type="SUPFAM" id="SSF54695">
    <property type="entry name" value="POZ domain"/>
    <property type="match status" value="1"/>
</dbReference>
<dbReference type="Pfam" id="PF24681">
    <property type="entry name" value="Kelch_KLHDC2_KLHL20_DRC7"/>
    <property type="match status" value="1"/>
</dbReference>
<organism evidence="6">
    <name type="scientific">Hirondellea gigas</name>
    <dbReference type="NCBI Taxonomy" id="1518452"/>
    <lineage>
        <taxon>Eukaryota</taxon>
        <taxon>Metazoa</taxon>
        <taxon>Ecdysozoa</taxon>
        <taxon>Arthropoda</taxon>
        <taxon>Crustacea</taxon>
        <taxon>Multicrustacea</taxon>
        <taxon>Malacostraca</taxon>
        <taxon>Eumalacostraca</taxon>
        <taxon>Peracarida</taxon>
        <taxon>Amphipoda</taxon>
        <taxon>Amphilochidea</taxon>
        <taxon>Lysianassida</taxon>
        <taxon>Lysianassidira</taxon>
        <taxon>Lysianassoidea</taxon>
        <taxon>Lysianassidae</taxon>
        <taxon>Hirondellea</taxon>
    </lineage>
</organism>
<dbReference type="PIRSF" id="PIRSF037037">
    <property type="entry name" value="Kelch-like_protein_gigaxonin"/>
    <property type="match status" value="1"/>
</dbReference>
<evidence type="ECO:0000256" key="1">
    <source>
        <dbReference type="ARBA" id="ARBA00013699"/>
    </source>
</evidence>
<dbReference type="UniPathway" id="UPA00143"/>
<proteinExistence type="evidence at transcript level"/>
<dbReference type="SMART" id="SM00875">
    <property type="entry name" value="BACK"/>
    <property type="match status" value="1"/>
</dbReference>
<reference evidence="6" key="1">
    <citation type="submission" date="2017-11" db="EMBL/GenBank/DDBJ databases">
        <title>The sensing device of the deep-sea amphipod.</title>
        <authorList>
            <person name="Kobayashi H."/>
            <person name="Nagahama T."/>
            <person name="Arai W."/>
            <person name="Sasagawa Y."/>
            <person name="Umeda M."/>
            <person name="Hayashi T."/>
            <person name="Nikaido I."/>
            <person name="Watanabe H."/>
            <person name="Oguri K."/>
            <person name="Kitazato H."/>
            <person name="Fujioka K."/>
            <person name="Kido Y."/>
            <person name="Takami H."/>
        </authorList>
    </citation>
    <scope>NUCLEOTIDE SEQUENCE</scope>
    <source>
        <tissue evidence="6">Whole body</tissue>
    </source>
</reference>
<comment type="function">
    <text evidence="4">Probable substrate-specific adapter of an E3 ubiquitin-protein ligase complex which mediates the ubiquitination and subsequent proteasomal degradation of target proteins. May have a role in synapse differentiation and growth.</text>
</comment>
<dbReference type="Pfam" id="PF01344">
    <property type="entry name" value="Kelch_1"/>
    <property type="match status" value="1"/>
</dbReference>
<evidence type="ECO:0000256" key="3">
    <source>
        <dbReference type="ARBA" id="ARBA00022737"/>
    </source>
</evidence>
<feature type="domain" description="BTB" evidence="5">
    <location>
        <begin position="42"/>
        <end position="109"/>
    </location>
</feature>
<dbReference type="GO" id="GO:0003779">
    <property type="term" value="F:actin binding"/>
    <property type="evidence" value="ECO:0007669"/>
    <property type="project" value="UniProtKB-KW"/>
</dbReference>
<dbReference type="EMBL" id="IACT01004878">
    <property type="protein sequence ID" value="LAC24052.1"/>
    <property type="molecule type" value="mRNA"/>
</dbReference>
<dbReference type="SMART" id="SM00612">
    <property type="entry name" value="Kelch"/>
    <property type="match status" value="5"/>
</dbReference>
<dbReference type="Pfam" id="PF07707">
    <property type="entry name" value="BACK"/>
    <property type="match status" value="1"/>
</dbReference>
<dbReference type="PROSITE" id="PS50097">
    <property type="entry name" value="BTB"/>
    <property type="match status" value="1"/>
</dbReference>
<dbReference type="InterPro" id="IPR011333">
    <property type="entry name" value="SKP1/BTB/POZ_sf"/>
</dbReference>
<evidence type="ECO:0000256" key="2">
    <source>
        <dbReference type="ARBA" id="ARBA00022441"/>
    </source>
</evidence>
<dbReference type="PANTHER" id="PTHR45632:SF3">
    <property type="entry name" value="KELCH-LIKE PROTEIN 32"/>
    <property type="match status" value="1"/>
</dbReference>
<dbReference type="Gene3D" id="1.25.40.420">
    <property type="match status" value="1"/>
</dbReference>
<dbReference type="Gene3D" id="3.30.710.10">
    <property type="entry name" value="Potassium Channel Kv1.1, Chain A"/>
    <property type="match status" value="1"/>
</dbReference>
<dbReference type="Gene3D" id="2.120.10.80">
    <property type="entry name" value="Kelch-type beta propeller"/>
    <property type="match status" value="1"/>
</dbReference>
<protein>
    <recommendedName>
        <fullName evidence="1">Kelch-like protein diablo</fullName>
    </recommendedName>
</protein>
<dbReference type="InterPro" id="IPR006652">
    <property type="entry name" value="Kelch_1"/>
</dbReference>
<name>A0A6A7G162_9CRUS</name>